<evidence type="ECO:0000256" key="1">
    <source>
        <dbReference type="ARBA" id="ARBA00012468"/>
    </source>
</evidence>
<dbReference type="PANTHER" id="PTHR33447">
    <property type="entry name" value="GLUTATHIONE GAMMA-GLUTAMYLCYSTEINYLTRANSFERASE"/>
    <property type="match status" value="1"/>
</dbReference>
<dbReference type="PANTHER" id="PTHR33447:SF2">
    <property type="entry name" value="GLUTATHIONE GAMMA-GLUTAMYLCYSTEINYLTRANSFERASE"/>
    <property type="match status" value="1"/>
</dbReference>
<dbReference type="GO" id="GO:0046872">
    <property type="term" value="F:metal ion binding"/>
    <property type="evidence" value="ECO:0007669"/>
    <property type="project" value="UniProtKB-KW"/>
</dbReference>
<keyword evidence="3" id="KW-0808">Transferase</keyword>
<dbReference type="Pfam" id="PF05023">
    <property type="entry name" value="Phytochelatin"/>
    <property type="match status" value="1"/>
</dbReference>
<evidence type="ECO:0000313" key="7">
    <source>
        <dbReference type="EMBL" id="GFR47124.1"/>
    </source>
</evidence>
<dbReference type="InterPro" id="IPR038156">
    <property type="entry name" value="PCS_N_sf"/>
</dbReference>
<comment type="caution">
    <text evidence="7">The sequence shown here is derived from an EMBL/GenBank/DDBJ whole genome shotgun (WGS) entry which is preliminary data.</text>
</comment>
<dbReference type="AlphaFoldDB" id="A0AAD3DU42"/>
<dbReference type="Gene3D" id="3.90.70.30">
    <property type="entry name" value="Phytochelatin synthase, N-terminal domain"/>
    <property type="match status" value="1"/>
</dbReference>
<feature type="compositionally biased region" description="Low complexity" evidence="5">
    <location>
        <begin position="79"/>
        <end position="107"/>
    </location>
</feature>
<keyword evidence="4" id="KW-0479">Metal-binding</keyword>
<dbReference type="Proteomes" id="UP001054857">
    <property type="component" value="Unassembled WGS sequence"/>
</dbReference>
<name>A0AAD3DU42_9CHLO</name>
<feature type="compositionally biased region" description="Polar residues" evidence="5">
    <location>
        <begin position="553"/>
        <end position="563"/>
    </location>
</feature>
<keyword evidence="2" id="KW-0104">Cadmium</keyword>
<gene>
    <name evidence="7" type="ORF">Agub_g8811</name>
</gene>
<dbReference type="PROSITE" id="PS51443">
    <property type="entry name" value="PCS"/>
    <property type="match status" value="1"/>
</dbReference>
<protein>
    <recommendedName>
        <fullName evidence="1">glutathione gamma-glutamylcysteinyltransferase</fullName>
        <ecNumber evidence="1">2.3.2.15</ecNumber>
    </recommendedName>
</protein>
<dbReference type="GO" id="GO:0010273">
    <property type="term" value="P:detoxification of copper ion"/>
    <property type="evidence" value="ECO:0007669"/>
    <property type="project" value="TreeGrafter"/>
</dbReference>
<sequence length="796" mass="82789">MTPASRNLSALTLASSLAGRLLGRHADSASLLRSLPAATGIGRVATRWHVALDTKQPSPSHRLGFASMAQPQQEHSSLPVEQRQLQDQQQPQQQQPQTVQPQQSSAPAAPPPLRPFTGFKKTFYKRKLPSPPAIEFSSPEGRQLFQEALLEGSMVGFFKLMEQFNTQDEPAFCGLASLAMVLNALSIDPRRTWKGSWRWFHEAMLDCCRPLELVKKEGITLYQASCLARCNGARVEMRPHGSTSLERFRAEVEAVCRSGEEHIVVSYSRKAFLQTGDGHFSPIGGYHRGRDLALVLDVARFKYPPHWVPLPMLYNAMSYTDPETGRPRGYMRLSSNPLLDSVLLSLDIRSEGWRPADAFVRSGAAELVRELAAQGGLSGEDVVRQVVDAMPLASLDAFLVVRSGAPLVMAGREAAATAAAVVLDVVPEGPPCATPDAMAAAVRQASEVGTAAAAAAAAAGNAAAAAGDVDSTSTAAATSAATAKDADVDHSLDPFLRSPYGTSSHHRTVSYSKKAPCSGSGGASKGCGGGCGSSAGGCGSSTTAATATATATVTNGPQSTPNATTTAGSGACCSSSNPSSSSTPSTTTTSSSSSSITTSSSSSSNHNSNVMAAAAAVFTARDRCVPLGQRQQLLDELRGMPLYHLVSAHLAARREQEQAGTAAAAAAAASGGACAGGTGPTCTTATEGVEAAAPGAAATQPQHHQQAPQYQAEKVVMALLMQSPDAWPPPEAWADGAAAEAQWQALVGCGGFSVVEAEAAYLREQLAHIDEVLQSGDIHGTCGEHSSRLDCAAHGH</sequence>
<evidence type="ECO:0000256" key="3">
    <source>
        <dbReference type="ARBA" id="ARBA00022679"/>
    </source>
</evidence>
<dbReference type="EMBL" id="BMAR01000017">
    <property type="protein sequence ID" value="GFR47124.1"/>
    <property type="molecule type" value="Genomic_DNA"/>
</dbReference>
<feature type="compositionally biased region" description="Low complexity" evidence="5">
    <location>
        <begin position="564"/>
        <end position="605"/>
    </location>
</feature>
<evidence type="ECO:0000256" key="4">
    <source>
        <dbReference type="ARBA" id="ARBA00022723"/>
    </source>
</evidence>
<evidence type="ECO:0000259" key="6">
    <source>
        <dbReference type="PROSITE" id="PS51443"/>
    </source>
</evidence>
<dbReference type="EC" id="2.3.2.15" evidence="1"/>
<feature type="region of interest" description="Disordered" evidence="5">
    <location>
        <begin position="55"/>
        <end position="114"/>
    </location>
</feature>
<evidence type="ECO:0000256" key="2">
    <source>
        <dbReference type="ARBA" id="ARBA00022539"/>
    </source>
</evidence>
<reference evidence="7 8" key="1">
    <citation type="journal article" date="2021" name="Sci. Rep.">
        <title>Genome sequencing of the multicellular alga Astrephomene provides insights into convergent evolution of germ-soma differentiation.</title>
        <authorList>
            <person name="Yamashita S."/>
            <person name="Yamamoto K."/>
            <person name="Matsuzaki R."/>
            <person name="Suzuki S."/>
            <person name="Yamaguchi H."/>
            <person name="Hirooka S."/>
            <person name="Minakuchi Y."/>
            <person name="Miyagishima S."/>
            <person name="Kawachi M."/>
            <person name="Toyoda A."/>
            <person name="Nozaki H."/>
        </authorList>
    </citation>
    <scope>NUCLEOTIDE SEQUENCE [LARGE SCALE GENOMIC DNA]</scope>
    <source>
        <strain evidence="7 8">NIES-4017</strain>
    </source>
</reference>
<organism evidence="7 8">
    <name type="scientific">Astrephomene gubernaculifera</name>
    <dbReference type="NCBI Taxonomy" id="47775"/>
    <lineage>
        <taxon>Eukaryota</taxon>
        <taxon>Viridiplantae</taxon>
        <taxon>Chlorophyta</taxon>
        <taxon>core chlorophytes</taxon>
        <taxon>Chlorophyceae</taxon>
        <taxon>CS clade</taxon>
        <taxon>Chlamydomonadales</taxon>
        <taxon>Astrephomenaceae</taxon>
        <taxon>Astrephomene</taxon>
    </lineage>
</organism>
<dbReference type="FunFam" id="3.90.70.30:FF:000001">
    <property type="entry name" value="Glutathione gamma-glutamylcysteinyltransferase 1"/>
    <property type="match status" value="1"/>
</dbReference>
<accession>A0AAD3DU42</accession>
<feature type="region of interest" description="Disordered" evidence="5">
    <location>
        <begin position="553"/>
        <end position="607"/>
    </location>
</feature>
<dbReference type="InterPro" id="IPR038765">
    <property type="entry name" value="Papain-like_cys_pep_sf"/>
</dbReference>
<feature type="domain" description="Peptidase C83" evidence="6">
    <location>
        <begin position="118"/>
        <end position="338"/>
    </location>
</feature>
<keyword evidence="8" id="KW-1185">Reference proteome</keyword>
<dbReference type="SUPFAM" id="SSF54001">
    <property type="entry name" value="Cysteine proteinases"/>
    <property type="match status" value="1"/>
</dbReference>
<feature type="region of interest" description="Disordered" evidence="5">
    <location>
        <begin position="498"/>
        <end position="518"/>
    </location>
</feature>
<dbReference type="GO" id="GO:0046938">
    <property type="term" value="P:phytochelatin biosynthetic process"/>
    <property type="evidence" value="ECO:0007669"/>
    <property type="project" value="InterPro"/>
</dbReference>
<dbReference type="InterPro" id="IPR040409">
    <property type="entry name" value="PCS-like"/>
</dbReference>
<dbReference type="InterPro" id="IPR007719">
    <property type="entry name" value="PCS_N"/>
</dbReference>
<dbReference type="GO" id="GO:0016756">
    <property type="term" value="F:glutathione gamma-glutamylcysteinyltransferase activity"/>
    <property type="evidence" value="ECO:0007669"/>
    <property type="project" value="UniProtKB-EC"/>
</dbReference>
<evidence type="ECO:0000313" key="8">
    <source>
        <dbReference type="Proteomes" id="UP001054857"/>
    </source>
</evidence>
<evidence type="ECO:0000256" key="5">
    <source>
        <dbReference type="SAM" id="MobiDB-lite"/>
    </source>
</evidence>
<proteinExistence type="predicted"/>
<dbReference type="GO" id="GO:0098849">
    <property type="term" value="P:cellular detoxification of cadmium ion"/>
    <property type="evidence" value="ECO:0007669"/>
    <property type="project" value="TreeGrafter"/>
</dbReference>